<protein>
    <recommendedName>
        <fullName evidence="4">DUF4198 domain-containing protein</fullName>
    </recommendedName>
</protein>
<dbReference type="EMBL" id="FMTS01000003">
    <property type="protein sequence ID" value="SCW61379.1"/>
    <property type="molecule type" value="Genomic_DNA"/>
</dbReference>
<dbReference type="RefSeq" id="WP_170828283.1">
    <property type="nucleotide sequence ID" value="NZ_CBCRYE010000001.1"/>
</dbReference>
<evidence type="ECO:0008006" key="4">
    <source>
        <dbReference type="Google" id="ProtNLM"/>
    </source>
</evidence>
<feature type="signal peptide" evidence="1">
    <location>
        <begin position="1"/>
        <end position="22"/>
    </location>
</feature>
<reference evidence="3" key="1">
    <citation type="submission" date="2016-10" db="EMBL/GenBank/DDBJ databases">
        <authorList>
            <person name="Varghese N."/>
            <person name="Submissions S."/>
        </authorList>
    </citation>
    <scope>NUCLEOTIDE SEQUENCE [LARGE SCALE GENOMIC DNA]</scope>
    <source>
        <strain evidence="3">CGMCC 1.3431</strain>
    </source>
</reference>
<name>A0A1G4RZ89_9CAUL</name>
<accession>A0A1G4RZ89</accession>
<keyword evidence="3" id="KW-1185">Reference proteome</keyword>
<dbReference type="Pfam" id="PF10670">
    <property type="entry name" value="DUF4198"/>
    <property type="match status" value="1"/>
</dbReference>
<sequence length="271" mass="28949">MLKPVLSGLAVAALFVAGAAEARTSYILPYNFAPTEAYITAEAATSENVFVPEGALKVDSFQIIDDKGAATPAKGTQFKEVTLFESALPHEGTFRLTTGNVEMRSMQMVEVDGKWRPVRGPGGPGTPGGQMLQQPAISADAKTVTVKGMSRADSYISLKKPSDTLPPLEGKGLEIAPVSHPSRLFAGGTFDFTVVFDGKPLPAADFKIERGGDQYRDASYVYTGTTDAGGKAQVAFDTPGVYVIEMSRNWQDGDQSDPRNWSYSLTLEVAP</sequence>
<dbReference type="InterPro" id="IPR019613">
    <property type="entry name" value="DUF4198"/>
</dbReference>
<evidence type="ECO:0000256" key="1">
    <source>
        <dbReference type="SAM" id="SignalP"/>
    </source>
</evidence>
<feature type="chain" id="PRO_5011671741" description="DUF4198 domain-containing protein" evidence="1">
    <location>
        <begin position="23"/>
        <end position="271"/>
    </location>
</feature>
<evidence type="ECO:0000313" key="2">
    <source>
        <dbReference type="EMBL" id="SCW61379.1"/>
    </source>
</evidence>
<keyword evidence="1" id="KW-0732">Signal</keyword>
<dbReference type="STRING" id="260084.SAMN02927928_2219"/>
<proteinExistence type="predicted"/>
<evidence type="ECO:0000313" key="3">
    <source>
        <dbReference type="Proteomes" id="UP000199150"/>
    </source>
</evidence>
<organism evidence="2 3">
    <name type="scientific">Asticcacaulis taihuensis</name>
    <dbReference type="NCBI Taxonomy" id="260084"/>
    <lineage>
        <taxon>Bacteria</taxon>
        <taxon>Pseudomonadati</taxon>
        <taxon>Pseudomonadota</taxon>
        <taxon>Alphaproteobacteria</taxon>
        <taxon>Caulobacterales</taxon>
        <taxon>Caulobacteraceae</taxon>
        <taxon>Asticcacaulis</taxon>
    </lineage>
</organism>
<gene>
    <name evidence="2" type="ORF">SAMN02927928_2219</name>
</gene>
<dbReference type="Proteomes" id="UP000199150">
    <property type="component" value="Unassembled WGS sequence"/>
</dbReference>
<dbReference type="AlphaFoldDB" id="A0A1G4RZ89"/>